<gene>
    <name evidence="7" type="ORF">RFV38_00265</name>
</gene>
<dbReference type="Pfam" id="PF00389">
    <property type="entry name" value="2-Hacid_dh"/>
    <property type="match status" value="1"/>
</dbReference>
<dbReference type="PANTHER" id="PTHR43026:SF1">
    <property type="entry name" value="2-HYDROXYACID DEHYDROGENASE HOMOLOG 1-RELATED"/>
    <property type="match status" value="1"/>
</dbReference>
<comment type="similarity">
    <text evidence="1 4">Belongs to the D-isomer specific 2-hydroxyacid dehydrogenase family.</text>
</comment>
<dbReference type="PANTHER" id="PTHR43026">
    <property type="entry name" value="2-HYDROXYACID DEHYDROGENASE HOMOLOG 1-RELATED"/>
    <property type="match status" value="1"/>
</dbReference>
<feature type="domain" description="D-isomer specific 2-hydroxyacid dehydrogenase catalytic" evidence="5">
    <location>
        <begin position="9"/>
        <end position="322"/>
    </location>
</feature>
<evidence type="ECO:0000256" key="1">
    <source>
        <dbReference type="ARBA" id="ARBA00005854"/>
    </source>
</evidence>
<dbReference type="Gene3D" id="3.40.50.720">
    <property type="entry name" value="NAD(P)-binding Rossmann-like Domain"/>
    <property type="match status" value="2"/>
</dbReference>
<dbReference type="SUPFAM" id="SSF51735">
    <property type="entry name" value="NAD(P)-binding Rossmann-fold domains"/>
    <property type="match status" value="1"/>
</dbReference>
<evidence type="ECO:0000256" key="2">
    <source>
        <dbReference type="ARBA" id="ARBA00023002"/>
    </source>
</evidence>
<dbReference type="InterPro" id="IPR006140">
    <property type="entry name" value="D-isomer_DH_NAD-bd"/>
</dbReference>
<dbReference type="PROSITE" id="PS00670">
    <property type="entry name" value="D_2_HYDROXYACID_DH_2"/>
    <property type="match status" value="1"/>
</dbReference>
<dbReference type="InterPro" id="IPR036291">
    <property type="entry name" value="NAD(P)-bd_dom_sf"/>
</dbReference>
<evidence type="ECO:0000313" key="8">
    <source>
        <dbReference type="Proteomes" id="UP001279681"/>
    </source>
</evidence>
<dbReference type="Pfam" id="PF02826">
    <property type="entry name" value="2-Hacid_dh_C"/>
    <property type="match status" value="1"/>
</dbReference>
<evidence type="ECO:0000256" key="3">
    <source>
        <dbReference type="ARBA" id="ARBA00023027"/>
    </source>
</evidence>
<dbReference type="InterPro" id="IPR058205">
    <property type="entry name" value="D-LDH-like"/>
</dbReference>
<reference evidence="8" key="1">
    <citation type="submission" date="2023-07" db="EMBL/GenBank/DDBJ databases">
        <authorList>
            <person name="Colorado M.A."/>
            <person name="Villamil L.M."/>
            <person name="Melo J.F."/>
            <person name="Rodriguez J.A."/>
            <person name="Ruiz R.Y."/>
        </authorList>
    </citation>
    <scope>NUCLEOTIDE SEQUENCE [LARGE SCALE GENOMIC DNA]</scope>
    <source>
        <strain evidence="8">C33</strain>
    </source>
</reference>
<dbReference type="InterPro" id="IPR029753">
    <property type="entry name" value="D-isomer_DH_CS"/>
</dbReference>
<proteinExistence type="inferred from homology"/>
<name>A0ABU4W7C9_9FUSO</name>
<evidence type="ECO:0000259" key="5">
    <source>
        <dbReference type="Pfam" id="PF00389"/>
    </source>
</evidence>
<organism evidence="7 8">
    <name type="scientific">Candidatus Cetobacterium colombiensis</name>
    <dbReference type="NCBI Taxonomy" id="3073100"/>
    <lineage>
        <taxon>Bacteria</taxon>
        <taxon>Fusobacteriati</taxon>
        <taxon>Fusobacteriota</taxon>
        <taxon>Fusobacteriia</taxon>
        <taxon>Fusobacteriales</taxon>
        <taxon>Fusobacteriaceae</taxon>
        <taxon>Cetobacterium</taxon>
    </lineage>
</organism>
<dbReference type="EMBL" id="JAVIKH010000001">
    <property type="protein sequence ID" value="MDX8334942.1"/>
    <property type="molecule type" value="Genomic_DNA"/>
</dbReference>
<dbReference type="InterPro" id="IPR006139">
    <property type="entry name" value="D-isomer_2_OHA_DH_cat_dom"/>
</dbReference>
<comment type="caution">
    <text evidence="7">The sequence shown here is derived from an EMBL/GenBank/DDBJ whole genome shotgun (WGS) entry which is preliminary data.</text>
</comment>
<dbReference type="SUPFAM" id="SSF52283">
    <property type="entry name" value="Formate/glycerate dehydrogenase catalytic domain-like"/>
    <property type="match status" value="1"/>
</dbReference>
<sequence length="326" mass="36412">MKILAFAARQDEITWFNKYSKKFNLDVTLEQKPLSPETVFLAKGYDSVTFIGSCTVDEVVLKKLKSYGIDYIASRSTGYDNIDLNCAKELGIKVSNSSYSPYSVAEFTLMTAMMMLRNIPATLKNIEHKNFSLKNLIGREIRSQKVGVIGTGKIGKIVIKLFQSMGADVVAYDLYESDENIKYVSLEKLLSECDVITLHAPLTSENKYLINEKSISKMKDGVILINTARGELIKLSDLLEGLNNKKVLAAALDTFEGESEIVHKDCSLTGYNHEILKKLLDMKNVLITSHQAFYTEEAVSDMVESALSNLIEFNETGDAQNNLIKI</sequence>
<dbReference type="RefSeq" id="WP_320312355.1">
    <property type="nucleotide sequence ID" value="NZ_JAVIKH010000001.1"/>
</dbReference>
<feature type="domain" description="D-isomer specific 2-hydroxyacid dehydrogenase NAD-binding" evidence="6">
    <location>
        <begin position="110"/>
        <end position="292"/>
    </location>
</feature>
<dbReference type="PROSITE" id="PS00065">
    <property type="entry name" value="D_2_HYDROXYACID_DH_1"/>
    <property type="match status" value="1"/>
</dbReference>
<accession>A0ABU4W7C9</accession>
<evidence type="ECO:0000259" key="6">
    <source>
        <dbReference type="Pfam" id="PF02826"/>
    </source>
</evidence>
<keyword evidence="2 4" id="KW-0560">Oxidoreductase</keyword>
<evidence type="ECO:0000313" key="7">
    <source>
        <dbReference type="EMBL" id="MDX8334942.1"/>
    </source>
</evidence>
<keyword evidence="8" id="KW-1185">Reference proteome</keyword>
<protein>
    <submittedName>
        <fullName evidence="7">NAD(P)-dependent oxidoreductase</fullName>
    </submittedName>
</protein>
<dbReference type="InterPro" id="IPR029752">
    <property type="entry name" value="D-isomer_DH_CS1"/>
</dbReference>
<keyword evidence="3" id="KW-0520">NAD</keyword>
<dbReference type="Proteomes" id="UP001279681">
    <property type="component" value="Unassembled WGS sequence"/>
</dbReference>
<evidence type="ECO:0000256" key="4">
    <source>
        <dbReference type="RuleBase" id="RU003719"/>
    </source>
</evidence>